<dbReference type="GO" id="GO:0008810">
    <property type="term" value="F:cellulase activity"/>
    <property type="evidence" value="ECO:0007669"/>
    <property type="project" value="InterPro"/>
</dbReference>
<reference evidence="10" key="1">
    <citation type="journal article" date="2002" name="DNA Seq.">
        <title>The major component of the cellulosomes of anaerobic fungi from the genus Piromyces is a family 48 glycoside hydrolase.</title>
        <authorList>
            <person name="Steenbakkers P.J."/>
            <person name="Freelove A."/>
            <person name="Van Cranenbroek B."/>
            <person name="Sweegers B.M."/>
            <person name="Harhangi H.R."/>
            <person name="Vogels G.D."/>
            <person name="Hazlewood G.P."/>
            <person name="Gilbert H.J."/>
            <person name="Op den Camp H.J."/>
        </authorList>
    </citation>
    <scope>NUCLEOTIDE SEQUENCE</scope>
</reference>
<evidence type="ECO:0000256" key="5">
    <source>
        <dbReference type="ARBA" id="ARBA00023277"/>
    </source>
</evidence>
<dbReference type="InterPro" id="IPR009034">
    <property type="entry name" value="Dockerin_dom_fun_sf"/>
</dbReference>
<evidence type="ECO:0000256" key="3">
    <source>
        <dbReference type="ARBA" id="ARBA00022801"/>
    </source>
</evidence>
<keyword evidence="6" id="KW-0326">Glycosidase</keyword>
<evidence type="ECO:0000313" key="10">
    <source>
        <dbReference type="EMBL" id="AAN76735.1"/>
    </source>
</evidence>
<evidence type="ECO:0000256" key="1">
    <source>
        <dbReference type="ARBA" id="ARBA00022729"/>
    </source>
</evidence>
<keyword evidence="7" id="KW-0624">Polysaccharide degradation</keyword>
<keyword evidence="5" id="KW-0119">Carbohydrate metabolism</keyword>
<dbReference type="Gene3D" id="3.90.1220.10">
    <property type="entry name" value="Cellulose docking domain, dockering"/>
    <property type="match status" value="2"/>
</dbReference>
<accession>Q8J1E2</accession>
<feature type="chain" id="PRO_5004311568" evidence="8">
    <location>
        <begin position="19"/>
        <end position="760"/>
    </location>
</feature>
<dbReference type="Gene3D" id="1.50.10.10">
    <property type="match status" value="1"/>
</dbReference>
<dbReference type="InterPro" id="IPR027390">
    <property type="entry name" value="Endoglucanase_F_dom3"/>
</dbReference>
<dbReference type="GO" id="GO:0030245">
    <property type="term" value="P:cellulose catabolic process"/>
    <property type="evidence" value="ECO:0007669"/>
    <property type="project" value="UniProtKB-KW"/>
</dbReference>
<dbReference type="InterPro" id="IPR023309">
    <property type="entry name" value="Endo-1-4-beta-glucanase_dom2"/>
</dbReference>
<dbReference type="Gene3D" id="4.10.870.10">
    <property type="entry name" value="Endo-1,4-beta-glucanase f. Domain 3"/>
    <property type="match status" value="1"/>
</dbReference>
<feature type="signal peptide" evidence="8">
    <location>
        <begin position="1"/>
        <end position="18"/>
    </location>
</feature>
<evidence type="ECO:0000256" key="6">
    <source>
        <dbReference type="ARBA" id="ARBA00023295"/>
    </source>
</evidence>
<evidence type="ECO:0000256" key="2">
    <source>
        <dbReference type="ARBA" id="ARBA00022737"/>
    </source>
</evidence>
<dbReference type="Gene3D" id="2.170.160.10">
    <property type="entry name" value="Endo-1,4-beta-glucanase f. Domain 2"/>
    <property type="match status" value="1"/>
</dbReference>
<dbReference type="EMBL" id="AF449413">
    <property type="protein sequence ID" value="AAN76735.1"/>
    <property type="molecule type" value="mRNA"/>
</dbReference>
<dbReference type="InterPro" id="IPR000556">
    <property type="entry name" value="Glyco_hydro_48F"/>
</dbReference>
<dbReference type="SUPFAM" id="SSF48208">
    <property type="entry name" value="Six-hairpin glycosidases"/>
    <property type="match status" value="1"/>
</dbReference>
<evidence type="ECO:0000259" key="9">
    <source>
        <dbReference type="PROSITE" id="PS51763"/>
    </source>
</evidence>
<keyword evidence="3" id="KW-0378">Hydrolase</keyword>
<keyword evidence="2" id="KW-0677">Repeat</keyword>
<dbReference type="InterPro" id="IPR012341">
    <property type="entry name" value="6hp_glycosidase-like_sf"/>
</dbReference>
<dbReference type="Pfam" id="PF02013">
    <property type="entry name" value="CBM_10"/>
    <property type="match status" value="2"/>
</dbReference>
<organism evidence="10">
    <name type="scientific">Piromyces equi</name>
    <dbReference type="NCBI Taxonomy" id="99929"/>
    <lineage>
        <taxon>Eukaryota</taxon>
        <taxon>Fungi</taxon>
        <taxon>Fungi incertae sedis</taxon>
        <taxon>Chytridiomycota</taxon>
        <taxon>Chytridiomycota incertae sedis</taxon>
        <taxon>Neocallimastigomycetes</taxon>
        <taxon>Neocallimastigales</taxon>
        <taxon>Neocallimastigaceae</taxon>
        <taxon>Piromyces</taxon>
    </lineage>
</organism>
<feature type="domain" description="CBM10" evidence="9">
    <location>
        <begin position="718"/>
        <end position="757"/>
    </location>
</feature>
<feature type="domain" description="CBM10" evidence="9">
    <location>
        <begin position="671"/>
        <end position="710"/>
    </location>
</feature>
<dbReference type="InterPro" id="IPR002883">
    <property type="entry name" value="CBM10/Dockerin_dom"/>
</dbReference>
<keyword evidence="4" id="KW-0136">Cellulose degradation</keyword>
<proteinExistence type="evidence at transcript level"/>
<protein>
    <submittedName>
        <fullName evidence="10">Cellulase Cel48A</fullName>
    </submittedName>
</protein>
<sequence length="760" mass="84648">MPSIRSSLALLGATAAFAAPAMRKRYNDEYAQRVTDLYDTMTGNGSYSSEYFSPEKVPYHSVETLMVEAPDQGHESVSETYSFWIWLEAVNGKITGNYDGVEEAWSYLEKHIIPDSKNQPGNSRYNPSSPATYAAEHDEIYDYPSKLIFQDGLVGEDPIAKELQQAYGNWDIYIMHWIIDGDNWYGYGQQGDGTSKPSFINTFQRGPSESTWKTVPHPCWEAMKWGGRNGFLDLFTVDNSYAKQWRYTAAPDADARAIQAAYFAYMWAEEDGVNLSSVASKAAKLGDYLRYAQYDKYFKKIGNCVGYDKCSAGRGKNSAHYLISWYFAWGGGLQGDWAWRIGSSHTHTGYQNPLAAWILSTQSAFKPKSSTGAKDWATSLDRQLELFRWLQSAEGCIAGGATNSWQGAYEQPSSDITTFYGMWYDWQPVYHDPPSNNWTGMQGWGMERVCSLYYLSGNEKAGKVCQEWAKWVKNTTRVTGEEIVHATTLDWEGNPDEWNASNFNKSNLNRSLHGTVSSEGVDLGTIASIMKGLMWVSMKDNDQEGINLAVQVMDAIEGYRDNLGYSSLEARGDYEKFGGEVYIPSGWTGKNAQGANLKNGVTFIDIRPKYKQDPDWPQVEEFLNGGNPPEFNYHRFWAQTEIAVANGLISIYGLKSTGGSSPIYGGDEVTECPASITRQGYSCCKVGCQVVYQDADGDWGVENNDWCGCGKAPAPKPKCPTSITNQGYSCCSSCGPVYYQDADGDWGVENGDWCGMPTSC</sequence>
<evidence type="ECO:0000256" key="4">
    <source>
        <dbReference type="ARBA" id="ARBA00023001"/>
    </source>
</evidence>
<dbReference type="PRINTS" id="PR00844">
    <property type="entry name" value="GLHYDRLASE48"/>
</dbReference>
<dbReference type="PROSITE" id="PS51763">
    <property type="entry name" value="CBM10"/>
    <property type="match status" value="2"/>
</dbReference>
<dbReference type="Pfam" id="PF02011">
    <property type="entry name" value="Glyco_hydro_48"/>
    <property type="match status" value="1"/>
</dbReference>
<gene>
    <name evidence="10" type="primary">cel48A</name>
</gene>
<evidence type="ECO:0000256" key="8">
    <source>
        <dbReference type="SAM" id="SignalP"/>
    </source>
</evidence>
<name>Q8J1E2_PIREQ</name>
<dbReference type="CAZy" id="GH48">
    <property type="family name" value="Glycoside Hydrolase Family 48"/>
</dbReference>
<keyword evidence="1 8" id="KW-0732">Signal</keyword>
<dbReference type="InterPro" id="IPR008928">
    <property type="entry name" value="6-hairpin_glycosidase_sf"/>
</dbReference>
<dbReference type="AlphaFoldDB" id="Q8J1E2"/>
<dbReference type="SUPFAM" id="SSF64571">
    <property type="entry name" value="Cellulose docking domain, dockering"/>
    <property type="match status" value="2"/>
</dbReference>
<evidence type="ECO:0000256" key="7">
    <source>
        <dbReference type="ARBA" id="ARBA00023326"/>
    </source>
</evidence>